<feature type="disulfide bond" evidence="24">
    <location>
        <begin position="620"/>
        <end position="630"/>
    </location>
</feature>
<name>A0A8C7TE67_ONCMY</name>
<feature type="disulfide bond" evidence="24">
    <location>
        <begin position="531"/>
        <end position="536"/>
    </location>
</feature>
<dbReference type="SUPFAM" id="SSF57196">
    <property type="entry name" value="EGF/Laminin"/>
    <property type="match status" value="2"/>
</dbReference>
<keyword evidence="16 25" id="KW-0130">Cell adhesion</keyword>
<evidence type="ECO:0000256" key="13">
    <source>
        <dbReference type="ARBA" id="ARBA00022737"/>
    </source>
</evidence>
<accession>A0A8C7TE67</accession>
<dbReference type="Pfam" id="PF18372">
    <property type="entry name" value="I-EGF_1"/>
    <property type="match status" value="1"/>
</dbReference>
<dbReference type="InterPro" id="IPR015812">
    <property type="entry name" value="Integrin_bsu"/>
</dbReference>
<feature type="disulfide bond" evidence="24">
    <location>
        <begin position="581"/>
        <end position="590"/>
    </location>
</feature>
<evidence type="ECO:0000256" key="16">
    <source>
        <dbReference type="ARBA" id="ARBA00022889"/>
    </source>
</evidence>
<evidence type="ECO:0000256" key="26">
    <source>
        <dbReference type="SAM" id="Phobius"/>
    </source>
</evidence>
<dbReference type="GO" id="GO:0007517">
    <property type="term" value="P:muscle organ development"/>
    <property type="evidence" value="ECO:0007669"/>
    <property type="project" value="UniProtKB-KW"/>
</dbReference>
<evidence type="ECO:0000256" key="15">
    <source>
        <dbReference type="ARBA" id="ARBA00022842"/>
    </source>
</evidence>
<evidence type="ECO:0000313" key="30">
    <source>
        <dbReference type="Ensembl" id="ENSOMYP00000077884.2"/>
    </source>
</evidence>
<dbReference type="Proteomes" id="UP000694395">
    <property type="component" value="Chromosome 11"/>
</dbReference>
<dbReference type="SMART" id="SM01241">
    <property type="entry name" value="Integrin_b_cyt"/>
    <property type="match status" value="1"/>
</dbReference>
<keyword evidence="9" id="KW-0597">Phosphoprotein</keyword>
<dbReference type="AlphaFoldDB" id="A0A8C7TE67"/>
<feature type="disulfide bond" evidence="24">
    <location>
        <begin position="486"/>
        <end position="525"/>
    </location>
</feature>
<keyword evidence="8" id="KW-0517">Myogenesis</keyword>
<dbReference type="SUPFAM" id="SSF69179">
    <property type="entry name" value="Integrin domains"/>
    <property type="match status" value="1"/>
</dbReference>
<reference evidence="30" key="2">
    <citation type="submission" date="2025-08" db="UniProtKB">
        <authorList>
            <consortium name="Ensembl"/>
        </authorList>
    </citation>
    <scope>IDENTIFICATION</scope>
</reference>
<dbReference type="InterPro" id="IPR040622">
    <property type="entry name" value="EGF_integrin_1"/>
</dbReference>
<dbReference type="SUPFAM" id="SSF53300">
    <property type="entry name" value="vWA-like"/>
    <property type="match status" value="1"/>
</dbReference>
<dbReference type="Pfam" id="PF07965">
    <property type="entry name" value="Integrin_B_tail"/>
    <property type="match status" value="1"/>
</dbReference>
<dbReference type="GO" id="GO:0098609">
    <property type="term" value="P:cell-cell adhesion"/>
    <property type="evidence" value="ECO:0007669"/>
    <property type="project" value="TreeGrafter"/>
</dbReference>
<evidence type="ECO:0000256" key="21">
    <source>
        <dbReference type="ARBA" id="ARBA00023157"/>
    </source>
</evidence>
<keyword evidence="7" id="KW-0245">EGF-like domain</keyword>
<feature type="disulfide bond" evidence="24">
    <location>
        <begin position="538"/>
        <end position="553"/>
    </location>
</feature>
<protein>
    <recommendedName>
        <fullName evidence="25">Integrin beta</fullName>
    </recommendedName>
</protein>
<evidence type="ECO:0000256" key="14">
    <source>
        <dbReference type="ARBA" id="ARBA00022837"/>
    </source>
</evidence>
<dbReference type="Gene3D" id="1.20.5.100">
    <property type="entry name" value="Cytochrome c1, transmembrane anchor, C-terminal"/>
    <property type="match status" value="1"/>
</dbReference>
<reference evidence="30" key="1">
    <citation type="submission" date="2020-07" db="EMBL/GenBank/DDBJ databases">
        <title>A long reads based de novo assembly of the rainbow trout Arlee double haploid line genome.</title>
        <authorList>
            <person name="Gao G."/>
            <person name="Palti Y."/>
        </authorList>
    </citation>
    <scope>NUCLEOTIDE SEQUENCE [LARGE SCALE GENOMIC DNA]</scope>
</reference>
<feature type="disulfide bond" evidence="24">
    <location>
        <begin position="462"/>
        <end position="466"/>
    </location>
</feature>
<feature type="disulfide bond" evidence="24">
    <location>
        <begin position="434"/>
        <end position="691"/>
    </location>
</feature>
<gene>
    <name evidence="30" type="primary">LOC118936350</name>
</gene>
<evidence type="ECO:0000259" key="29">
    <source>
        <dbReference type="SMART" id="SM01242"/>
    </source>
</evidence>
<dbReference type="InterPro" id="IPR032695">
    <property type="entry name" value="Integrin_dom_sf"/>
</dbReference>
<dbReference type="GO" id="GO:0043236">
    <property type="term" value="F:laminin binding"/>
    <property type="evidence" value="ECO:0007669"/>
    <property type="project" value="TreeGrafter"/>
</dbReference>
<evidence type="ECO:0000256" key="23">
    <source>
        <dbReference type="ARBA" id="ARBA00023273"/>
    </source>
</evidence>
<dbReference type="PANTHER" id="PTHR10082">
    <property type="entry name" value="INTEGRIN BETA SUBUNIT"/>
    <property type="match status" value="1"/>
</dbReference>
<evidence type="ECO:0000256" key="2">
    <source>
        <dbReference type="ARBA" id="ARBA00004223"/>
    </source>
</evidence>
<feature type="disulfide bond" evidence="24">
    <location>
        <begin position="32"/>
        <end position="42"/>
    </location>
</feature>
<dbReference type="SUPFAM" id="SSF69687">
    <property type="entry name" value="Integrin beta tail domain"/>
    <property type="match status" value="1"/>
</dbReference>
<dbReference type="GO" id="GO:0046872">
    <property type="term" value="F:metal ion binding"/>
    <property type="evidence" value="ECO:0007669"/>
    <property type="project" value="UniProtKB-KW"/>
</dbReference>
<reference evidence="30" key="3">
    <citation type="submission" date="2025-09" db="UniProtKB">
        <authorList>
            <consortium name="Ensembl"/>
        </authorList>
    </citation>
    <scope>IDENTIFICATION</scope>
</reference>
<evidence type="ECO:0000256" key="24">
    <source>
        <dbReference type="PIRSR" id="PIRSR002512-1"/>
    </source>
</evidence>
<feature type="disulfide bond" evidence="24">
    <location>
        <begin position="477"/>
        <end position="489"/>
    </location>
</feature>
<evidence type="ECO:0000256" key="9">
    <source>
        <dbReference type="ARBA" id="ARBA00022553"/>
    </source>
</evidence>
<sequence length="797" mass="88382">MIVYHSFCFPMISCWPIERMAVECIKANAKSCGECIQVGAKCGWCMDPGFLKQGEATSTRCDELESLRKRGCSSTKVENPQGSQRALKNKAVTNRNKGEGKLRPEDITQVQPQKLTLSLRSGEPQSFNLKFKRAEDYPIDLYYLMDLSYSMKDDLENVKNLGTHLMLEMSKITTDFKIGFGSFVEKTVMPYISTTPSKLLNPCTGDQNCTSPFSYKNVLKLTSNGQEFNTLVGQQQISGNLDSPEGGFDAIMQVAVCGEHIGWRNVTRLLVFSTDAGFHFAGDGKLGGIVLPNDGKCHLENNMYTVSHYYDYPSIAHLVQKLSDNNIQTIFAVTEEFQPVYKAKHDKTNLIPKSAVGILSANSSNVINLIIDAYNSLSSEVILENSKLPVGVTIMYQSRCKNGVTGEGEMGRKCSNISIGDEVSFTISITAKQCPKMGKPETIKIKPLGFNEEVEITLNFICECDCHKDGIENSDICHNGNGTYECGACRCNEGRIGRQCECSTNEVTSEDLDKSCRKDNGTDICSNNGDCVCGTCECKKRENPEERYSGMFCECDNFNCDRSNNKLCGGHGHCECRVCICDANWTGSACDCSLDTTTCLASNKQICNGRGTCECGTCRCTDPKFQGPSCEICPTCPGVCAEHKECVQCRAFGTGEKKDTCERDCSYFNLIKVKDRDKLPQPGQAFPLMHCKERDANDCWFYYTYAVNKTEKEVHVMETLDCPEGPDIIPIVAGVVAGIVLIGLALLLIWKLLMIIHDRREFAKFEKEKMNAKWDTGENPIYKSAVTTVVNPKYEGK</sequence>
<evidence type="ECO:0000256" key="17">
    <source>
        <dbReference type="ARBA" id="ARBA00022949"/>
    </source>
</evidence>
<dbReference type="PANTHER" id="PTHR10082:SF28">
    <property type="entry name" value="INTEGRIN BETA-1"/>
    <property type="match status" value="1"/>
</dbReference>
<dbReference type="GO" id="GO:0007229">
    <property type="term" value="P:integrin-mediated signaling pathway"/>
    <property type="evidence" value="ECO:0007669"/>
    <property type="project" value="UniProtKB-KW"/>
</dbReference>
<dbReference type="GO" id="GO:0030027">
    <property type="term" value="C:lamellipodium"/>
    <property type="evidence" value="ECO:0007669"/>
    <property type="project" value="UniProtKB-SubCell"/>
</dbReference>
<dbReference type="InterPro" id="IPR036349">
    <property type="entry name" value="Integrin_bsu_tail_dom_sf"/>
</dbReference>
<dbReference type="GO" id="GO:0019960">
    <property type="term" value="F:C-X3-C chemokine binding"/>
    <property type="evidence" value="ECO:0007669"/>
    <property type="project" value="TreeGrafter"/>
</dbReference>
<proteinExistence type="inferred from homology"/>
<dbReference type="InterPro" id="IPR057243">
    <property type="entry name" value="Integrin_I-EGF_CS"/>
</dbReference>
<feature type="disulfide bond" evidence="24">
    <location>
        <begin position="203"/>
        <end position="209"/>
    </location>
</feature>
<evidence type="ECO:0000256" key="20">
    <source>
        <dbReference type="ARBA" id="ARBA00023136"/>
    </source>
</evidence>
<dbReference type="Gene3D" id="3.40.50.410">
    <property type="entry name" value="von Willebrand factor, type A domain"/>
    <property type="match status" value="1"/>
</dbReference>
<evidence type="ECO:0000256" key="1">
    <source>
        <dbReference type="ARBA" id="ARBA00004199"/>
    </source>
</evidence>
<feature type="domain" description="Integrin beta subunit VWA" evidence="27">
    <location>
        <begin position="31"/>
        <end position="464"/>
    </location>
</feature>
<keyword evidence="13" id="KW-0677">Repeat</keyword>
<dbReference type="Pfam" id="PF07974">
    <property type="entry name" value="EGF_2"/>
    <property type="match status" value="1"/>
</dbReference>
<dbReference type="GO" id="GO:0042470">
    <property type="term" value="C:melanosome"/>
    <property type="evidence" value="ECO:0007669"/>
    <property type="project" value="UniProtKB-SubCell"/>
</dbReference>
<dbReference type="GO" id="GO:0009986">
    <property type="term" value="C:cell surface"/>
    <property type="evidence" value="ECO:0007669"/>
    <property type="project" value="TreeGrafter"/>
</dbReference>
<feature type="disulfide bond" evidence="24">
    <location>
        <begin position="574"/>
        <end position="579"/>
    </location>
</feature>
<dbReference type="GO" id="GO:0001968">
    <property type="term" value="F:fibronectin binding"/>
    <property type="evidence" value="ECO:0007669"/>
    <property type="project" value="TreeGrafter"/>
</dbReference>
<evidence type="ECO:0000256" key="3">
    <source>
        <dbReference type="ARBA" id="ARBA00004297"/>
    </source>
</evidence>
<feature type="disulfide bond" evidence="24">
    <location>
        <begin position="24"/>
        <end position="464"/>
    </location>
</feature>
<dbReference type="Gene3D" id="3.30.1680.10">
    <property type="entry name" value="ligand-binding face of the semaphorins, domain 2"/>
    <property type="match status" value="1"/>
</dbReference>
<dbReference type="Ensembl" id="ENSOMYT00000084795.2">
    <property type="protein sequence ID" value="ENSOMYP00000077884.2"/>
    <property type="gene ID" value="ENSOMYG00000035502.2"/>
</dbReference>
<keyword evidence="23" id="KW-0966">Cell projection</keyword>
<dbReference type="Gene3D" id="4.10.1240.30">
    <property type="match status" value="1"/>
</dbReference>
<dbReference type="Gene3D" id="2.60.40.1510">
    <property type="entry name" value="ntegrin, alpha v. Chain A, domain 3"/>
    <property type="match status" value="1"/>
</dbReference>
<dbReference type="PROSITE" id="PS00243">
    <property type="entry name" value="I_EGF_1"/>
    <property type="match status" value="1"/>
</dbReference>
<organism evidence="30 31">
    <name type="scientific">Oncorhynchus mykiss</name>
    <name type="common">Rainbow trout</name>
    <name type="synonym">Salmo gairdneri</name>
    <dbReference type="NCBI Taxonomy" id="8022"/>
    <lineage>
        <taxon>Eukaryota</taxon>
        <taxon>Metazoa</taxon>
        <taxon>Chordata</taxon>
        <taxon>Craniata</taxon>
        <taxon>Vertebrata</taxon>
        <taxon>Euteleostomi</taxon>
        <taxon>Actinopterygii</taxon>
        <taxon>Neopterygii</taxon>
        <taxon>Teleostei</taxon>
        <taxon>Protacanthopterygii</taxon>
        <taxon>Salmoniformes</taxon>
        <taxon>Salmonidae</taxon>
        <taxon>Salmoninae</taxon>
        <taxon>Oncorhynchus</taxon>
    </lineage>
</organism>
<feature type="disulfide bond" evidence="24">
    <location>
        <begin position="502"/>
        <end position="516"/>
    </location>
</feature>
<evidence type="ECO:0000259" key="28">
    <source>
        <dbReference type="SMART" id="SM01241"/>
    </source>
</evidence>
<dbReference type="InterPro" id="IPR036465">
    <property type="entry name" value="vWFA_dom_sf"/>
</dbReference>
<dbReference type="SMART" id="SM00187">
    <property type="entry name" value="INB"/>
    <property type="match status" value="1"/>
</dbReference>
<evidence type="ECO:0000256" key="25">
    <source>
        <dbReference type="RuleBase" id="RU000633"/>
    </source>
</evidence>
<dbReference type="GO" id="GO:0045202">
    <property type="term" value="C:synapse"/>
    <property type="evidence" value="ECO:0007669"/>
    <property type="project" value="TreeGrafter"/>
</dbReference>
<comment type="subcellular location">
    <subcellularLocation>
        <location evidence="25">Cell membrane</location>
        <topology evidence="25">Single-pass type I membrane protein</topology>
    </subcellularLocation>
    <subcellularLocation>
        <location evidence="3">Cell projection</location>
        <location evidence="3">Invadopodium membrane</location>
        <topology evidence="3">Single-pass type I membrane protein</topology>
    </subcellularLocation>
    <subcellularLocation>
        <location evidence="4">Cell projection</location>
        <location evidence="4">Lamellipodium</location>
    </subcellularLocation>
    <subcellularLocation>
        <location evidence="1">Cell projection</location>
        <location evidence="1">Ruffle membrane</location>
        <topology evidence="1">Single-pass type I membrane protein</topology>
    </subcellularLocation>
    <subcellularLocation>
        <location evidence="2">Melanosome</location>
    </subcellularLocation>
</comment>
<dbReference type="Pfam" id="PF00362">
    <property type="entry name" value="Integrin_beta"/>
    <property type="match status" value="1"/>
</dbReference>
<feature type="disulfide bond" evidence="24">
    <location>
        <begin position="555"/>
        <end position="560"/>
    </location>
</feature>
<evidence type="ECO:0000256" key="5">
    <source>
        <dbReference type="ARBA" id="ARBA00007449"/>
    </source>
</evidence>
<dbReference type="InterPro" id="IPR013111">
    <property type="entry name" value="EGF_extracell"/>
</dbReference>
<feature type="disulfide bond" evidence="24">
    <location>
        <begin position="640"/>
        <end position="649"/>
    </location>
</feature>
<feature type="transmembrane region" description="Helical" evidence="26">
    <location>
        <begin position="728"/>
        <end position="750"/>
    </location>
</feature>
<keyword evidence="22" id="KW-0325">Glycoprotein</keyword>
<comment type="similarity">
    <text evidence="5 25">Belongs to the integrin beta chain family.</text>
</comment>
<evidence type="ECO:0000256" key="22">
    <source>
        <dbReference type="ARBA" id="ARBA00023180"/>
    </source>
</evidence>
<dbReference type="InterPro" id="IPR002369">
    <property type="entry name" value="Integrin_bsu_VWA"/>
</dbReference>
<keyword evidence="10 25" id="KW-0812">Transmembrane</keyword>
<dbReference type="InterPro" id="IPR012896">
    <property type="entry name" value="Integrin_bsu_tail"/>
</dbReference>
<keyword evidence="21 24" id="KW-1015">Disulfide bond</keyword>
<evidence type="ECO:0000256" key="10">
    <source>
        <dbReference type="ARBA" id="ARBA00022692"/>
    </source>
</evidence>
<keyword evidence="12" id="KW-0732">Signal</keyword>
<evidence type="ECO:0000256" key="7">
    <source>
        <dbReference type="ARBA" id="ARBA00022536"/>
    </source>
</evidence>
<feature type="disulfide bond" evidence="24">
    <location>
        <begin position="665"/>
        <end position="699"/>
    </location>
</feature>
<dbReference type="Pfam" id="PF08725">
    <property type="entry name" value="Integrin_b_cyt"/>
    <property type="match status" value="1"/>
</dbReference>
<feature type="disulfide bond" evidence="24">
    <location>
        <begin position="45"/>
        <end position="61"/>
    </location>
</feature>
<feature type="domain" description="Integrin beta subunit tail" evidence="29">
    <location>
        <begin position="640"/>
        <end position="727"/>
    </location>
</feature>
<evidence type="ECO:0000256" key="18">
    <source>
        <dbReference type="ARBA" id="ARBA00022989"/>
    </source>
</evidence>
<evidence type="ECO:0000256" key="11">
    <source>
        <dbReference type="ARBA" id="ARBA00022723"/>
    </source>
</evidence>
<dbReference type="InterPro" id="IPR057073">
    <property type="entry name" value="EGF_integrin_2"/>
</dbReference>
<keyword evidence="6" id="KW-1003">Cell membrane</keyword>
<evidence type="ECO:0000259" key="27">
    <source>
        <dbReference type="SMART" id="SM00187"/>
    </source>
</evidence>
<keyword evidence="17" id="KW-0965">Cell junction</keyword>
<evidence type="ECO:0000256" key="12">
    <source>
        <dbReference type="ARBA" id="ARBA00022729"/>
    </source>
</evidence>
<dbReference type="SMART" id="SM01242">
    <property type="entry name" value="Integrin_B_tail"/>
    <property type="match status" value="1"/>
</dbReference>
<dbReference type="GO" id="GO:0019901">
    <property type="term" value="F:protein kinase binding"/>
    <property type="evidence" value="ECO:0007669"/>
    <property type="project" value="TreeGrafter"/>
</dbReference>
<dbReference type="GO" id="GO:0005178">
    <property type="term" value="F:integrin binding"/>
    <property type="evidence" value="ECO:0007669"/>
    <property type="project" value="TreeGrafter"/>
</dbReference>
<keyword evidence="11" id="KW-0479">Metal-binding</keyword>
<evidence type="ECO:0000313" key="31">
    <source>
        <dbReference type="Proteomes" id="UP000694395"/>
    </source>
</evidence>
<feature type="disulfide bond" evidence="24">
    <location>
        <begin position="646"/>
        <end position="722"/>
    </location>
</feature>
<feature type="disulfide bond" evidence="24">
    <location>
        <begin position="633"/>
        <end position="636"/>
    </location>
</feature>
<dbReference type="Gene3D" id="2.10.25.10">
    <property type="entry name" value="Laminin"/>
    <property type="match status" value="4"/>
</dbReference>
<dbReference type="GO" id="GO:0098639">
    <property type="term" value="F:collagen binding involved in cell-matrix adhesion"/>
    <property type="evidence" value="ECO:0007669"/>
    <property type="project" value="TreeGrafter"/>
</dbReference>
<keyword evidence="14" id="KW-0106">Calcium</keyword>
<feature type="disulfide bond" evidence="24">
    <location>
        <begin position="613"/>
        <end position="618"/>
    </location>
</feature>
<evidence type="ECO:0000256" key="4">
    <source>
        <dbReference type="ARBA" id="ARBA00004510"/>
    </source>
</evidence>
<dbReference type="GO" id="GO:0008305">
    <property type="term" value="C:integrin complex"/>
    <property type="evidence" value="ECO:0007669"/>
    <property type="project" value="TreeGrafter"/>
</dbReference>
<feature type="disulfide bond" evidence="24">
    <location>
        <begin position="576"/>
        <end position="607"/>
    </location>
</feature>
<dbReference type="InterPro" id="IPR014836">
    <property type="entry name" value="Integrin_bsu_cyt_dom"/>
</dbReference>
<evidence type="ECO:0000256" key="8">
    <source>
        <dbReference type="ARBA" id="ARBA00022541"/>
    </source>
</evidence>
<feature type="disulfide bond" evidence="24">
    <location>
        <begin position="491"/>
        <end position="500"/>
    </location>
</feature>
<keyword evidence="31" id="KW-1185">Reference proteome</keyword>
<dbReference type="GO" id="GO:0016477">
    <property type="term" value="P:cell migration"/>
    <property type="evidence" value="ECO:0007669"/>
    <property type="project" value="TreeGrafter"/>
</dbReference>
<feature type="disulfide bond" evidence="24">
    <location>
        <begin position="35"/>
        <end position="72"/>
    </location>
</feature>
<keyword evidence="18 26" id="KW-1133">Transmembrane helix</keyword>
<dbReference type="GO" id="GO:0032587">
    <property type="term" value="C:ruffle membrane"/>
    <property type="evidence" value="ECO:0007669"/>
    <property type="project" value="UniProtKB-SubCell"/>
</dbReference>
<feature type="disulfide bond" evidence="24">
    <location>
        <begin position="615"/>
        <end position="661"/>
    </location>
</feature>
<dbReference type="PRINTS" id="PR01186">
    <property type="entry name" value="INTEGRINB"/>
</dbReference>
<dbReference type="PIRSF" id="PIRSF002512">
    <property type="entry name" value="Integrin_B"/>
    <property type="match status" value="1"/>
</dbReference>
<feature type="disulfide bond" evidence="24">
    <location>
        <begin position="257"/>
        <end position="297"/>
    </location>
</feature>
<dbReference type="SUPFAM" id="SSF103575">
    <property type="entry name" value="Plexin repeat"/>
    <property type="match status" value="1"/>
</dbReference>
<feature type="disulfide bond" evidence="24">
    <location>
        <begin position="533"/>
        <end position="568"/>
    </location>
</feature>
<dbReference type="GO" id="GO:0005925">
    <property type="term" value="C:focal adhesion"/>
    <property type="evidence" value="ECO:0007669"/>
    <property type="project" value="TreeGrafter"/>
</dbReference>
<keyword evidence="15" id="KW-0460">Magnesium</keyword>
<feature type="disulfide bond" evidence="24">
    <location>
        <begin position="592"/>
        <end position="599"/>
    </location>
</feature>
<evidence type="ECO:0000256" key="6">
    <source>
        <dbReference type="ARBA" id="ARBA00022475"/>
    </source>
</evidence>
<evidence type="ECO:0000256" key="19">
    <source>
        <dbReference type="ARBA" id="ARBA00023037"/>
    </source>
</evidence>
<keyword evidence="20 26" id="KW-0472">Membrane</keyword>
<dbReference type="Pfam" id="PF23105">
    <property type="entry name" value="EGF_integrin"/>
    <property type="match status" value="1"/>
</dbReference>
<feature type="domain" description="Integrin beta subunit cytoplasmic" evidence="28">
    <location>
        <begin position="751"/>
        <end position="797"/>
    </location>
</feature>
<dbReference type="PROSITE" id="PS52047">
    <property type="entry name" value="I_EGF_2"/>
    <property type="match status" value="3"/>
</dbReference>
<dbReference type="GeneTree" id="ENSGT01150000286983"/>
<dbReference type="GO" id="GO:0033627">
    <property type="term" value="P:cell adhesion mediated by integrin"/>
    <property type="evidence" value="ECO:0007669"/>
    <property type="project" value="TreeGrafter"/>
</dbReference>
<keyword evidence="19 25" id="KW-0401">Integrin</keyword>